<protein>
    <submittedName>
        <fullName evidence="5">ATP-binding cassette domain-containing protein</fullName>
    </submittedName>
</protein>
<dbReference type="Pfam" id="PF00005">
    <property type="entry name" value="ABC_tran"/>
    <property type="match status" value="2"/>
</dbReference>
<evidence type="ECO:0000256" key="3">
    <source>
        <dbReference type="SAM" id="MobiDB-lite"/>
    </source>
</evidence>
<dbReference type="PANTHER" id="PTHR43038">
    <property type="entry name" value="ATP-BINDING CASSETTE, SUB-FAMILY H, MEMBER 1"/>
    <property type="match status" value="1"/>
</dbReference>
<dbReference type="CDD" id="cd03230">
    <property type="entry name" value="ABC_DR_subfamily_A"/>
    <property type="match status" value="2"/>
</dbReference>
<dbReference type="InterPro" id="IPR003593">
    <property type="entry name" value="AAA+_ATPase"/>
</dbReference>
<keyword evidence="2 5" id="KW-0067">ATP-binding</keyword>
<dbReference type="SUPFAM" id="SSF52540">
    <property type="entry name" value="P-loop containing nucleoside triphosphate hydrolases"/>
    <property type="match status" value="2"/>
</dbReference>
<dbReference type="RefSeq" id="WP_320941974.1">
    <property type="nucleotide sequence ID" value="NZ_BAABEU010000001.1"/>
</dbReference>
<dbReference type="Proteomes" id="UP001323798">
    <property type="component" value="Chromosome"/>
</dbReference>
<sequence length="609" mass="63869">MIVGVERVAVRFGEVQALSDVTLAAHPGEVTAVVGGDGAGKTTLLRVLANRVRADAGEVRTLNRARLGYQHATSGVWPMMTVDENVAFVGRSYGMSEPAMRSRSSLLLERAGLGDARRKLGNQLSGGTRQKLGFVLAILHEPDLVLLDEPSTGVDPVSRLELWRLISATAREGTTVVMSTTYLDEAQRAVSVLALQGGRMLASGTPGDIVAAVPGSVGVLAPSAPPAAAMAGRAWRRGTERHVWIPPGVDADGAAVLDPPDFEDALIALSLAAGDVQTAPTEPAPGTRAAWRATHSENSRGGRHEVASAGESRRGGGATATARDVVKRYGHLTAVDDVSLDVHPGEIVGLIGANGAGKTTLLRIMLGLERGDEGEVSLFGQTPNSGSRGRLGYMPQGLGLYTTLSVKENAAFLSRVYGVPEPQLPPALREVRSSVVSDIGLGRQRQLAFALALSHGPELLVLDEPTSGVDPIGRARLWDAIHAQADAGRAVIVTTHYLQEAEQCSRLVLLANGRVAARGSVSDLVGAATAVLVRSADWQAAFAVLDRSELPIMLSGRDIRVAGSEDAASLRRRVDEALRGIPAEVQPVPATLEETVVLLDSDSRAPAVL</sequence>
<evidence type="ECO:0000256" key="2">
    <source>
        <dbReference type="ARBA" id="ARBA00022840"/>
    </source>
</evidence>
<dbReference type="InterPro" id="IPR027417">
    <property type="entry name" value="P-loop_NTPase"/>
</dbReference>
<dbReference type="PANTHER" id="PTHR43038:SF3">
    <property type="entry name" value="ABC TRANSPORTER G FAMILY MEMBER 20 ISOFORM X1"/>
    <property type="match status" value="1"/>
</dbReference>
<dbReference type="GO" id="GO:0005524">
    <property type="term" value="F:ATP binding"/>
    <property type="evidence" value="ECO:0007669"/>
    <property type="project" value="UniProtKB-KW"/>
</dbReference>
<feature type="domain" description="ABC transporter" evidence="4">
    <location>
        <begin position="320"/>
        <end position="537"/>
    </location>
</feature>
<evidence type="ECO:0000259" key="4">
    <source>
        <dbReference type="PROSITE" id="PS50893"/>
    </source>
</evidence>
<organism evidence="5 6">
    <name type="scientific">Microbacterium rhizosphaerae</name>
    <dbReference type="NCBI Taxonomy" id="1678237"/>
    <lineage>
        <taxon>Bacteria</taxon>
        <taxon>Bacillati</taxon>
        <taxon>Actinomycetota</taxon>
        <taxon>Actinomycetes</taxon>
        <taxon>Micrococcales</taxon>
        <taxon>Microbacteriaceae</taxon>
        <taxon>Microbacterium</taxon>
    </lineage>
</organism>
<dbReference type="PROSITE" id="PS50893">
    <property type="entry name" value="ABC_TRANSPORTER_2"/>
    <property type="match status" value="2"/>
</dbReference>
<dbReference type="SMART" id="SM00382">
    <property type="entry name" value="AAA"/>
    <property type="match status" value="2"/>
</dbReference>
<evidence type="ECO:0000256" key="1">
    <source>
        <dbReference type="ARBA" id="ARBA00022741"/>
    </source>
</evidence>
<keyword evidence="1" id="KW-0547">Nucleotide-binding</keyword>
<feature type="region of interest" description="Disordered" evidence="3">
    <location>
        <begin position="293"/>
        <end position="319"/>
    </location>
</feature>
<dbReference type="EMBL" id="CP139368">
    <property type="protein sequence ID" value="WPR89258.1"/>
    <property type="molecule type" value="Genomic_DNA"/>
</dbReference>
<gene>
    <name evidence="5" type="ORF">SM116_16070</name>
</gene>
<dbReference type="InterPro" id="IPR003439">
    <property type="entry name" value="ABC_transporter-like_ATP-bd"/>
</dbReference>
<accession>A0ABZ0SJJ0</accession>
<proteinExistence type="predicted"/>
<reference evidence="5 6" key="1">
    <citation type="submission" date="2023-11" db="EMBL/GenBank/DDBJ databases">
        <title>Genome sequence of Microbacterium rhizosphaerae KACC 19337.</title>
        <authorList>
            <person name="Choi H."/>
            <person name="Kim S."/>
            <person name="Kim Y."/>
            <person name="Kwon S.-W."/>
            <person name="Heo J."/>
        </authorList>
    </citation>
    <scope>NUCLEOTIDE SEQUENCE [LARGE SCALE GENOMIC DNA]</scope>
    <source>
        <strain evidence="5 6">KACC 19337</strain>
    </source>
</reference>
<keyword evidence="6" id="KW-1185">Reference proteome</keyword>
<dbReference type="Gene3D" id="3.40.50.300">
    <property type="entry name" value="P-loop containing nucleotide triphosphate hydrolases"/>
    <property type="match status" value="2"/>
</dbReference>
<feature type="domain" description="ABC transporter" evidence="4">
    <location>
        <begin position="3"/>
        <end position="222"/>
    </location>
</feature>
<evidence type="ECO:0000313" key="5">
    <source>
        <dbReference type="EMBL" id="WPR89258.1"/>
    </source>
</evidence>
<name>A0ABZ0SJJ0_9MICO</name>
<evidence type="ECO:0000313" key="6">
    <source>
        <dbReference type="Proteomes" id="UP001323798"/>
    </source>
</evidence>
<feature type="compositionally biased region" description="Basic and acidic residues" evidence="3">
    <location>
        <begin position="294"/>
        <end position="314"/>
    </location>
</feature>